<feature type="transmembrane region" description="Helical" evidence="1">
    <location>
        <begin position="53"/>
        <end position="74"/>
    </location>
</feature>
<sequence>MDVLPYILFLFPISSFVTGVIIYAFVRKKYIAPILIFSLFLIIQFTFFNYTFFQMVCIYTFLAFSGSFTAEIVMKKYDPGKRLKKVLGIVMAGGVLALCAVMLLSKPYQSWVMEHKVKAHLKEMAYDESEIESIDTTYEHKRNTSRTKPVIAEVVFINDPEHTYRYIELRQKNKIKQMCEYKSGNVMKSEYTEERPHMIKNCY</sequence>
<protein>
    <submittedName>
        <fullName evidence="2">DUF2651 family protein</fullName>
    </submittedName>
</protein>
<evidence type="ECO:0000313" key="3">
    <source>
        <dbReference type="Proteomes" id="UP000614490"/>
    </source>
</evidence>
<feature type="transmembrane region" description="Helical" evidence="1">
    <location>
        <begin position="6"/>
        <end position="25"/>
    </location>
</feature>
<accession>A0A931MUV5</accession>
<dbReference type="AlphaFoldDB" id="A0A931MUV5"/>
<proteinExistence type="predicted"/>
<dbReference type="Pfam" id="PF10852">
    <property type="entry name" value="DUF2651"/>
    <property type="match status" value="1"/>
</dbReference>
<gene>
    <name evidence="2" type="ORF">H0267_05715</name>
</gene>
<reference evidence="2 3" key="1">
    <citation type="journal article" date="2005" name="Int. J. Syst. Evol. Microbiol.">
        <title>Halobacillus yeomjeoni sp. nov., isolated from a marine solar saltern in Korea.</title>
        <authorList>
            <person name="Yoon J.H."/>
            <person name="Kang S.J."/>
            <person name="Lee C.H."/>
            <person name="Oh H.W."/>
            <person name="Oh T.K."/>
        </authorList>
    </citation>
    <scope>NUCLEOTIDE SEQUENCE [LARGE SCALE GENOMIC DNA]</scope>
    <source>
        <strain evidence="2 3">KCTC 3957</strain>
    </source>
</reference>
<name>A0A931MUV5_9BACI</name>
<dbReference type="InterPro" id="IPR020258">
    <property type="entry name" value="Uncharacterised_YbeF"/>
</dbReference>
<dbReference type="Proteomes" id="UP000614490">
    <property type="component" value="Unassembled WGS sequence"/>
</dbReference>
<feature type="transmembrane region" description="Helical" evidence="1">
    <location>
        <begin position="30"/>
        <end position="47"/>
    </location>
</feature>
<evidence type="ECO:0000313" key="2">
    <source>
        <dbReference type="EMBL" id="MBH0229709.1"/>
    </source>
</evidence>
<dbReference type="InterPro" id="IPR021486">
    <property type="entry name" value="DUF3139"/>
</dbReference>
<dbReference type="Pfam" id="PF11337">
    <property type="entry name" value="DUF3139"/>
    <property type="match status" value="1"/>
</dbReference>
<organism evidence="2 3">
    <name type="scientific">Halobacillus yeomjeoni</name>
    <dbReference type="NCBI Taxonomy" id="311194"/>
    <lineage>
        <taxon>Bacteria</taxon>
        <taxon>Bacillati</taxon>
        <taxon>Bacillota</taxon>
        <taxon>Bacilli</taxon>
        <taxon>Bacillales</taxon>
        <taxon>Bacillaceae</taxon>
        <taxon>Halobacillus</taxon>
    </lineage>
</organism>
<feature type="transmembrane region" description="Helical" evidence="1">
    <location>
        <begin position="86"/>
        <end position="104"/>
    </location>
</feature>
<keyword evidence="1" id="KW-1133">Transmembrane helix</keyword>
<keyword evidence="1" id="KW-0812">Transmembrane</keyword>
<keyword evidence="3" id="KW-1185">Reference proteome</keyword>
<dbReference type="EMBL" id="JADZSC010000001">
    <property type="protein sequence ID" value="MBH0229709.1"/>
    <property type="molecule type" value="Genomic_DNA"/>
</dbReference>
<keyword evidence="1" id="KW-0472">Membrane</keyword>
<evidence type="ECO:0000256" key="1">
    <source>
        <dbReference type="SAM" id="Phobius"/>
    </source>
</evidence>
<comment type="caution">
    <text evidence="2">The sequence shown here is derived from an EMBL/GenBank/DDBJ whole genome shotgun (WGS) entry which is preliminary data.</text>
</comment>